<dbReference type="EMBL" id="FNFF01000001">
    <property type="protein sequence ID" value="SDJ61963.1"/>
    <property type="molecule type" value="Genomic_DNA"/>
</dbReference>
<dbReference type="PANTHER" id="PTHR43156:SF2">
    <property type="entry name" value="STAGE II SPORULATION PROTEIN E"/>
    <property type="match status" value="1"/>
</dbReference>
<keyword evidence="1" id="KW-0378">Hydrolase</keyword>
<dbReference type="SUPFAM" id="SSF81606">
    <property type="entry name" value="PP2C-like"/>
    <property type="match status" value="1"/>
</dbReference>
<proteinExistence type="predicted"/>
<gene>
    <name evidence="3" type="ORF">SAMN05421806_1011299</name>
</gene>
<dbReference type="Proteomes" id="UP000199155">
    <property type="component" value="Unassembled WGS sequence"/>
</dbReference>
<dbReference type="InterPro" id="IPR036457">
    <property type="entry name" value="PPM-type-like_dom_sf"/>
</dbReference>
<dbReference type="Gene3D" id="3.60.40.10">
    <property type="entry name" value="PPM-type phosphatase domain"/>
    <property type="match status" value="1"/>
</dbReference>
<evidence type="ECO:0000256" key="1">
    <source>
        <dbReference type="ARBA" id="ARBA00022801"/>
    </source>
</evidence>
<evidence type="ECO:0000259" key="2">
    <source>
        <dbReference type="SMART" id="SM00331"/>
    </source>
</evidence>
<dbReference type="Pfam" id="PF07228">
    <property type="entry name" value="SpoIIE"/>
    <property type="match status" value="1"/>
</dbReference>
<reference evidence="3 4" key="1">
    <citation type="submission" date="2016-10" db="EMBL/GenBank/DDBJ databases">
        <authorList>
            <person name="de Groot N.N."/>
        </authorList>
    </citation>
    <scope>NUCLEOTIDE SEQUENCE [LARGE SCALE GENOMIC DNA]</scope>
    <source>
        <strain evidence="3 4">CGMCC 4.5727</strain>
    </source>
</reference>
<feature type="domain" description="PPM-type phosphatase" evidence="2">
    <location>
        <begin position="179"/>
        <end position="399"/>
    </location>
</feature>
<accession>A0A1G8V7H5</accession>
<name>A0A1G8V7H5_9ACTN</name>
<dbReference type="SMART" id="SM00331">
    <property type="entry name" value="PP2C_SIG"/>
    <property type="match status" value="1"/>
</dbReference>
<dbReference type="InterPro" id="IPR001932">
    <property type="entry name" value="PPM-type_phosphatase-like_dom"/>
</dbReference>
<organism evidence="3 4">
    <name type="scientific">Streptomyces indicus</name>
    <dbReference type="NCBI Taxonomy" id="417292"/>
    <lineage>
        <taxon>Bacteria</taxon>
        <taxon>Bacillati</taxon>
        <taxon>Actinomycetota</taxon>
        <taxon>Actinomycetes</taxon>
        <taxon>Kitasatosporales</taxon>
        <taxon>Streptomycetaceae</taxon>
        <taxon>Streptomyces</taxon>
    </lineage>
</organism>
<dbReference type="InterPro" id="IPR052016">
    <property type="entry name" value="Bact_Sigma-Reg"/>
</dbReference>
<dbReference type="AlphaFoldDB" id="A0A1G8V7H5"/>
<sequence>MCRLVRAGNVTAGEGREDLDAKLAAFLAGGHIAELDLSTVVTLAAEALDLAPVQVYLADLQQRQLIPLTAPADPLPVDDSAGGWAYRKQSLHVEEGARDITVWLPLIDGAERLGVLAVPTPAVDPSFLLRSRALASLLAPLITSKRAFKDSVVQRTRTETMGLPAEMLRALLPPRTIGTPRIVSTAVMEPAYEIGGDAYDHALTTTTLHAAVVDAMGHDLSSGLTAAVALAACRNARRTGSDLSELTSAVDEALGAWLPDQFCTAVLIQLDLATGALRWINCGHPPPLLVRGPRLVSEAMEREPDVPMGLPALLTEAPRQVHQIALEPGDRVLLHTDGITEARLADGEEFGADRFAQAVIHAASTGEPAPETLRRLIHSVLDASENKLRDDATILLLEWNPPSTSGPAAE</sequence>
<protein>
    <submittedName>
        <fullName evidence="3">Serine phosphatase RsbU, regulator of sigma subunit</fullName>
    </submittedName>
</protein>
<keyword evidence="4" id="KW-1185">Reference proteome</keyword>
<dbReference type="OrthoDB" id="4935951at2"/>
<dbReference type="PANTHER" id="PTHR43156">
    <property type="entry name" value="STAGE II SPORULATION PROTEIN E-RELATED"/>
    <property type="match status" value="1"/>
</dbReference>
<evidence type="ECO:0000313" key="4">
    <source>
        <dbReference type="Proteomes" id="UP000199155"/>
    </source>
</evidence>
<dbReference type="GO" id="GO:0016791">
    <property type="term" value="F:phosphatase activity"/>
    <property type="evidence" value="ECO:0007669"/>
    <property type="project" value="TreeGrafter"/>
</dbReference>
<dbReference type="STRING" id="417292.SAMN05421806_1011299"/>
<evidence type="ECO:0000313" key="3">
    <source>
        <dbReference type="EMBL" id="SDJ61963.1"/>
    </source>
</evidence>